<evidence type="ECO:0000256" key="1">
    <source>
        <dbReference type="SAM" id="SignalP"/>
    </source>
</evidence>
<evidence type="ECO:0000313" key="2">
    <source>
        <dbReference type="EMBL" id="JAD58897.1"/>
    </source>
</evidence>
<reference evidence="2" key="2">
    <citation type="journal article" date="2015" name="Data Brief">
        <title>Shoot transcriptome of the giant reed, Arundo donax.</title>
        <authorList>
            <person name="Barrero R.A."/>
            <person name="Guerrero F.D."/>
            <person name="Moolhuijzen P."/>
            <person name="Goolsby J.A."/>
            <person name="Tidwell J."/>
            <person name="Bellgard S.E."/>
            <person name="Bellgard M.I."/>
        </authorList>
    </citation>
    <scope>NUCLEOTIDE SEQUENCE</scope>
    <source>
        <tissue evidence="2">Shoot tissue taken approximately 20 cm above the soil surface</tissue>
    </source>
</reference>
<feature type="chain" id="PRO_5002044184" description="Secreted protein" evidence="1">
    <location>
        <begin position="17"/>
        <end position="91"/>
    </location>
</feature>
<evidence type="ECO:0008006" key="3">
    <source>
        <dbReference type="Google" id="ProtNLM"/>
    </source>
</evidence>
<accession>A0A0A9BHX6</accession>
<dbReference type="EMBL" id="GBRH01238998">
    <property type="protein sequence ID" value="JAD58897.1"/>
    <property type="molecule type" value="Transcribed_RNA"/>
</dbReference>
<organism evidence="2">
    <name type="scientific">Arundo donax</name>
    <name type="common">Giant reed</name>
    <name type="synonym">Donax arundinaceus</name>
    <dbReference type="NCBI Taxonomy" id="35708"/>
    <lineage>
        <taxon>Eukaryota</taxon>
        <taxon>Viridiplantae</taxon>
        <taxon>Streptophyta</taxon>
        <taxon>Embryophyta</taxon>
        <taxon>Tracheophyta</taxon>
        <taxon>Spermatophyta</taxon>
        <taxon>Magnoliopsida</taxon>
        <taxon>Liliopsida</taxon>
        <taxon>Poales</taxon>
        <taxon>Poaceae</taxon>
        <taxon>PACMAD clade</taxon>
        <taxon>Arundinoideae</taxon>
        <taxon>Arundineae</taxon>
        <taxon>Arundo</taxon>
    </lineage>
</organism>
<dbReference type="AlphaFoldDB" id="A0A0A9BHX6"/>
<reference evidence="2" key="1">
    <citation type="submission" date="2014-09" db="EMBL/GenBank/DDBJ databases">
        <authorList>
            <person name="Magalhaes I.L.F."/>
            <person name="Oliveira U."/>
            <person name="Santos F.R."/>
            <person name="Vidigal T.H.D.A."/>
            <person name="Brescovit A.D."/>
            <person name="Santos A.J."/>
        </authorList>
    </citation>
    <scope>NUCLEOTIDE SEQUENCE</scope>
    <source>
        <tissue evidence="2">Shoot tissue taken approximately 20 cm above the soil surface</tissue>
    </source>
</reference>
<sequence length="91" mass="10098">MLLLLPSLRCVPCLEAQNLLPLLATDGHAIWPGLSSPLQKLLHPRHGLLAVDPMHYFLHCTVHDAMLVEDRQHFAADDYSAGRITNVAHPC</sequence>
<proteinExistence type="predicted"/>
<keyword evidence="1" id="KW-0732">Signal</keyword>
<protein>
    <recommendedName>
        <fullName evidence="3">Secreted protein</fullName>
    </recommendedName>
</protein>
<feature type="signal peptide" evidence="1">
    <location>
        <begin position="1"/>
        <end position="16"/>
    </location>
</feature>
<name>A0A0A9BHX6_ARUDO</name>